<evidence type="ECO:0000256" key="2">
    <source>
        <dbReference type="SAM" id="Phobius"/>
    </source>
</evidence>
<dbReference type="GO" id="GO:0032438">
    <property type="term" value="P:melanosome organization"/>
    <property type="evidence" value="ECO:0007669"/>
    <property type="project" value="TreeGrafter"/>
</dbReference>
<evidence type="ECO:0000313" key="3">
    <source>
        <dbReference type="EMBL" id="KAK9393664.1"/>
    </source>
</evidence>
<feature type="region of interest" description="Disordered" evidence="1">
    <location>
        <begin position="534"/>
        <end position="584"/>
    </location>
</feature>
<reference evidence="3 4" key="1">
    <citation type="journal article" date="2024" name="Proc. Natl. Acad. Sci. U.S.A.">
        <title>The genetic regulatory architecture and epigenomic basis for age-related changes in rattlesnake venom.</title>
        <authorList>
            <person name="Hogan M.P."/>
            <person name="Holding M.L."/>
            <person name="Nystrom G.S."/>
            <person name="Colston T.J."/>
            <person name="Bartlett D.A."/>
            <person name="Mason A.J."/>
            <person name="Ellsworth S.A."/>
            <person name="Rautsaw R.M."/>
            <person name="Lawrence K.C."/>
            <person name="Strickland J.L."/>
            <person name="He B."/>
            <person name="Fraser P."/>
            <person name="Margres M.J."/>
            <person name="Gilbert D.M."/>
            <person name="Gibbs H.L."/>
            <person name="Parkinson C.L."/>
            <person name="Rokyta D.R."/>
        </authorList>
    </citation>
    <scope>NUCLEOTIDE SEQUENCE [LARGE SCALE GENOMIC DNA]</scope>
    <source>
        <strain evidence="3">DRR0105</strain>
    </source>
</reference>
<keyword evidence="2" id="KW-0812">Transmembrane</keyword>
<dbReference type="GO" id="GO:0035240">
    <property type="term" value="F:dopamine binding"/>
    <property type="evidence" value="ECO:0007669"/>
    <property type="project" value="InterPro"/>
</dbReference>
<dbReference type="PANTHER" id="PTHR15177:SF3">
    <property type="entry name" value="LOC100144286 PROTEIN"/>
    <property type="match status" value="1"/>
</dbReference>
<feature type="compositionally biased region" description="Low complexity" evidence="1">
    <location>
        <begin position="559"/>
        <end position="576"/>
    </location>
</feature>
<feature type="transmembrane region" description="Helical" evidence="2">
    <location>
        <begin position="255"/>
        <end position="276"/>
    </location>
</feature>
<feature type="transmembrane region" description="Helical" evidence="2">
    <location>
        <begin position="40"/>
        <end position="58"/>
    </location>
</feature>
<feature type="transmembrane region" description="Helical" evidence="2">
    <location>
        <begin position="192"/>
        <end position="213"/>
    </location>
</feature>
<dbReference type="GO" id="GO:0072544">
    <property type="term" value="F:L-DOPA binding"/>
    <property type="evidence" value="ECO:0007669"/>
    <property type="project" value="InterPro"/>
</dbReference>
<dbReference type="AlphaFoldDB" id="A0AAW1AUW0"/>
<organism evidence="3 4">
    <name type="scientific">Crotalus adamanteus</name>
    <name type="common">Eastern diamondback rattlesnake</name>
    <dbReference type="NCBI Taxonomy" id="8729"/>
    <lineage>
        <taxon>Eukaryota</taxon>
        <taxon>Metazoa</taxon>
        <taxon>Chordata</taxon>
        <taxon>Craniata</taxon>
        <taxon>Vertebrata</taxon>
        <taxon>Euteleostomi</taxon>
        <taxon>Lepidosauria</taxon>
        <taxon>Squamata</taxon>
        <taxon>Bifurcata</taxon>
        <taxon>Unidentata</taxon>
        <taxon>Episquamata</taxon>
        <taxon>Toxicofera</taxon>
        <taxon>Serpentes</taxon>
        <taxon>Colubroidea</taxon>
        <taxon>Viperidae</taxon>
        <taxon>Crotalinae</taxon>
        <taxon>Crotalus</taxon>
    </lineage>
</organism>
<feature type="transmembrane region" description="Helical" evidence="2">
    <location>
        <begin position="121"/>
        <end position="147"/>
    </location>
</feature>
<feature type="transmembrane region" description="Helical" evidence="2">
    <location>
        <begin position="159"/>
        <end position="180"/>
    </location>
</feature>
<dbReference type="PRINTS" id="PR00965">
    <property type="entry name" value="OCULARALBNSM"/>
</dbReference>
<dbReference type="Gene3D" id="1.20.1070.10">
    <property type="entry name" value="Rhodopsin 7-helix transmembrane proteins"/>
    <property type="match status" value="1"/>
</dbReference>
<dbReference type="GO" id="GO:0050848">
    <property type="term" value="P:regulation of calcium-mediated signaling"/>
    <property type="evidence" value="ECO:0007669"/>
    <property type="project" value="TreeGrafter"/>
</dbReference>
<accession>A0AAW1AUW0</accession>
<proteinExistence type="predicted"/>
<dbReference type="GO" id="GO:0005886">
    <property type="term" value="C:plasma membrane"/>
    <property type="evidence" value="ECO:0007669"/>
    <property type="project" value="TreeGrafter"/>
</dbReference>
<evidence type="ECO:0000313" key="4">
    <source>
        <dbReference type="Proteomes" id="UP001474421"/>
    </source>
</evidence>
<gene>
    <name evidence="3" type="ORF">NXF25_016116</name>
</gene>
<feature type="transmembrane region" description="Helical" evidence="2">
    <location>
        <begin position="288"/>
        <end position="316"/>
    </location>
</feature>
<feature type="transmembrane region" description="Helical" evidence="2">
    <location>
        <begin position="86"/>
        <end position="109"/>
    </location>
</feature>
<dbReference type="InterPro" id="IPR001414">
    <property type="entry name" value="GPR143"/>
</dbReference>
<keyword evidence="2" id="KW-1133">Transmembrane helix</keyword>
<dbReference type="GO" id="GO:0072545">
    <property type="term" value="F:L-tyrosine binding"/>
    <property type="evidence" value="ECO:0007669"/>
    <property type="project" value="InterPro"/>
</dbReference>
<protein>
    <recommendedName>
        <fullName evidence="5">G-protein coupled receptors family 2 profile 2 domain-containing protein</fullName>
    </recommendedName>
</protein>
<evidence type="ECO:0000256" key="1">
    <source>
        <dbReference type="SAM" id="MobiDB-lite"/>
    </source>
</evidence>
<sequence>MASPRALALCCAPPGGQLGAPAAAAGLLRLSRSLPPWPGLALGSAALGLLAAALLGALRRRPRHRCSGSCRVSAGRGWAPGRALRAAALLGSFMGTAGILARSLLWLAAPLGSAPALCRLIVVWVQFGFSSHFWALFCYSLEAALLLRNPTSHRSLTPYCLLCWGLPAVQCLLGLLLLLMPRDMDCSSHHGLAWILETVCYASSCIPLTLVLFGSPVLFYKALQAVPALLRRDWGMQTAGEWHQQQELGRRFTSIMVALAACWLANVLHELLLLLLELEPLERWGTGQLLHGAALTCWAVMIILNPLSGALLILAFSSWKSRWCTRKREPTWRPSVEIPESGPLLGPAPESALGCRIEPGPLEVSSLLVSFGSSTSLDFLCEEAAGDGPVQPQSRHEPTPPLVSSCACSNNGTWAGSAKGGCSPPAWPAVPIRGRPASPTSSGAQISWPAQAGDEGLAERLGPSFSSLPALLIASCQPPVPALLGVALLGNPLESQYSTALMPTSCHTVTGYPGLLSTTSCGCDRWWGNAARHQDTHPPGASWTGGPPEALPNGGSGCSPLALSGGPAPAPSVSPSKSTGRKEL</sequence>
<dbReference type="EMBL" id="JAOTOJ010000013">
    <property type="protein sequence ID" value="KAK9393664.1"/>
    <property type="molecule type" value="Genomic_DNA"/>
</dbReference>
<dbReference type="Pfam" id="PF02101">
    <property type="entry name" value="Ocular_alb"/>
    <property type="match status" value="1"/>
</dbReference>
<dbReference type="PANTHER" id="PTHR15177">
    <property type="entry name" value="G-PROTEIN COUPLED RECEPTOR 143"/>
    <property type="match status" value="1"/>
</dbReference>
<dbReference type="Proteomes" id="UP001474421">
    <property type="component" value="Unassembled WGS sequence"/>
</dbReference>
<evidence type="ECO:0008006" key="5">
    <source>
        <dbReference type="Google" id="ProtNLM"/>
    </source>
</evidence>
<comment type="caution">
    <text evidence="3">The sequence shown here is derived from an EMBL/GenBank/DDBJ whole genome shotgun (WGS) entry which is preliminary data.</text>
</comment>
<dbReference type="GO" id="GO:0033162">
    <property type="term" value="C:melanosome membrane"/>
    <property type="evidence" value="ECO:0007669"/>
    <property type="project" value="TreeGrafter"/>
</dbReference>
<keyword evidence="4" id="KW-1185">Reference proteome</keyword>
<dbReference type="GO" id="GO:0035643">
    <property type="term" value="F:L-DOPA receptor activity"/>
    <property type="evidence" value="ECO:0007669"/>
    <property type="project" value="TreeGrafter"/>
</dbReference>
<keyword evidence="2" id="KW-0472">Membrane</keyword>
<name>A0AAW1AUW0_CROAD</name>